<evidence type="ECO:0000259" key="2">
    <source>
        <dbReference type="PROSITE" id="PS50075"/>
    </source>
</evidence>
<evidence type="ECO:0000313" key="3">
    <source>
        <dbReference type="EMBL" id="AWK85818.1"/>
    </source>
</evidence>
<dbReference type="AlphaFoldDB" id="A0A2S2CMY7"/>
<dbReference type="EMBL" id="CP029352">
    <property type="protein sequence ID" value="AWK85818.1"/>
    <property type="molecule type" value="Genomic_DNA"/>
</dbReference>
<accession>A0A2S2CMY7</accession>
<dbReference type="Pfam" id="PF00550">
    <property type="entry name" value="PP-binding"/>
    <property type="match status" value="1"/>
</dbReference>
<evidence type="ECO:0000256" key="1">
    <source>
        <dbReference type="SAM" id="MobiDB-lite"/>
    </source>
</evidence>
<feature type="domain" description="Carrier" evidence="2">
    <location>
        <begin position="22"/>
        <end position="103"/>
    </location>
</feature>
<proteinExistence type="predicted"/>
<dbReference type="SUPFAM" id="SSF47336">
    <property type="entry name" value="ACP-like"/>
    <property type="match status" value="1"/>
</dbReference>
<reference evidence="4" key="1">
    <citation type="submission" date="2018-05" db="EMBL/GenBank/DDBJ databases">
        <title>Azospirillum thermophila sp. nov., a novel isolated from hot spring.</title>
        <authorList>
            <person name="Zhao Z."/>
        </authorList>
    </citation>
    <scope>NUCLEOTIDE SEQUENCE [LARGE SCALE GENOMIC DNA]</scope>
    <source>
        <strain evidence="4">CFH 70021</strain>
    </source>
</reference>
<dbReference type="PROSITE" id="PS50075">
    <property type="entry name" value="CARRIER"/>
    <property type="match status" value="1"/>
</dbReference>
<dbReference type="OrthoDB" id="7284767at2"/>
<dbReference type="KEGG" id="azz:DEW08_01730"/>
<dbReference type="InterPro" id="IPR036736">
    <property type="entry name" value="ACP-like_sf"/>
</dbReference>
<sequence>MRQDVWPAGGDMAGNRQSDAAPPLADDIRAILRESAALAVDPDSVSDSDDLYAAGLTSHGCVSLMLALEERFDVEFPERLLHRRTFESISAIGSAVRSIFDEAGRNPT</sequence>
<dbReference type="NCBIfam" id="NF005480">
    <property type="entry name" value="PRK07081.1"/>
    <property type="match status" value="1"/>
</dbReference>
<protein>
    <submittedName>
        <fullName evidence="3">Acyl carrier protein</fullName>
    </submittedName>
</protein>
<keyword evidence="4" id="KW-1185">Reference proteome</keyword>
<feature type="region of interest" description="Disordered" evidence="1">
    <location>
        <begin position="1"/>
        <end position="20"/>
    </location>
</feature>
<dbReference type="InterPro" id="IPR009081">
    <property type="entry name" value="PP-bd_ACP"/>
</dbReference>
<gene>
    <name evidence="3" type="ORF">DEW08_01730</name>
</gene>
<dbReference type="Gene3D" id="1.10.1200.10">
    <property type="entry name" value="ACP-like"/>
    <property type="match status" value="1"/>
</dbReference>
<evidence type="ECO:0000313" key="4">
    <source>
        <dbReference type="Proteomes" id="UP000245629"/>
    </source>
</evidence>
<name>A0A2S2CMY7_9PROT</name>
<organism evidence="3 4">
    <name type="scientific">Azospirillum thermophilum</name>
    <dbReference type="NCBI Taxonomy" id="2202148"/>
    <lineage>
        <taxon>Bacteria</taxon>
        <taxon>Pseudomonadati</taxon>
        <taxon>Pseudomonadota</taxon>
        <taxon>Alphaproteobacteria</taxon>
        <taxon>Rhodospirillales</taxon>
        <taxon>Azospirillaceae</taxon>
        <taxon>Azospirillum</taxon>
    </lineage>
</organism>
<dbReference type="Proteomes" id="UP000245629">
    <property type="component" value="Chromosome 1"/>
</dbReference>